<proteinExistence type="inferred from homology"/>
<keyword evidence="10" id="KW-1185">Reference proteome</keyword>
<feature type="transmembrane region" description="Helical" evidence="7">
    <location>
        <begin position="343"/>
        <end position="363"/>
    </location>
</feature>
<evidence type="ECO:0000256" key="1">
    <source>
        <dbReference type="ARBA" id="ARBA00004651"/>
    </source>
</evidence>
<organism evidence="9 10">
    <name type="scientific">Tolumonas auensis (strain DSM 9187 / NBRC 110442 / TA 4)</name>
    <dbReference type="NCBI Taxonomy" id="595494"/>
    <lineage>
        <taxon>Bacteria</taxon>
        <taxon>Pseudomonadati</taxon>
        <taxon>Pseudomonadota</taxon>
        <taxon>Gammaproteobacteria</taxon>
        <taxon>Aeromonadales</taxon>
        <taxon>Aeromonadaceae</taxon>
        <taxon>Tolumonas</taxon>
    </lineage>
</organism>
<feature type="transmembrane region" description="Helical" evidence="7">
    <location>
        <begin position="291"/>
        <end position="311"/>
    </location>
</feature>
<dbReference type="STRING" id="595494.Tola_1336"/>
<dbReference type="GO" id="GO:0005886">
    <property type="term" value="C:plasma membrane"/>
    <property type="evidence" value="ECO:0007669"/>
    <property type="project" value="UniProtKB-SubCell"/>
</dbReference>
<dbReference type="EMBL" id="CP001616">
    <property type="protein sequence ID" value="ACQ92952.1"/>
    <property type="molecule type" value="Genomic_DNA"/>
</dbReference>
<evidence type="ECO:0000256" key="5">
    <source>
        <dbReference type="ARBA" id="ARBA00022989"/>
    </source>
</evidence>
<protein>
    <submittedName>
        <fullName evidence="9">Binding-protein-dependent transport systems inner membrane component</fullName>
    </submittedName>
</protein>
<dbReference type="PROSITE" id="PS50928">
    <property type="entry name" value="ABC_TM1"/>
    <property type="match status" value="1"/>
</dbReference>
<comment type="similarity">
    <text evidence="7">Belongs to the binding-protein-dependent transport system permease family.</text>
</comment>
<feature type="domain" description="ABC transmembrane type-1" evidence="8">
    <location>
        <begin position="149"/>
        <end position="364"/>
    </location>
</feature>
<feature type="transmembrane region" description="Helical" evidence="7">
    <location>
        <begin position="241"/>
        <end position="262"/>
    </location>
</feature>
<dbReference type="CDD" id="cd06261">
    <property type="entry name" value="TM_PBP2"/>
    <property type="match status" value="1"/>
</dbReference>
<dbReference type="HOGENOM" id="CLU_016047_0_2_6"/>
<name>C4LED5_TOLAT</name>
<dbReference type="InterPro" id="IPR035906">
    <property type="entry name" value="MetI-like_sf"/>
</dbReference>
<dbReference type="Pfam" id="PF00528">
    <property type="entry name" value="BPD_transp_1"/>
    <property type="match status" value="1"/>
</dbReference>
<dbReference type="PANTHER" id="PTHR30193">
    <property type="entry name" value="ABC TRANSPORTER PERMEASE PROTEIN"/>
    <property type="match status" value="1"/>
</dbReference>
<dbReference type="RefSeq" id="WP_012729551.1">
    <property type="nucleotide sequence ID" value="NC_012691.1"/>
</dbReference>
<dbReference type="InterPro" id="IPR051393">
    <property type="entry name" value="ABC_transporter_permease"/>
</dbReference>
<comment type="subcellular location">
    <subcellularLocation>
        <location evidence="1 7">Cell membrane</location>
        <topology evidence="1 7">Multi-pass membrane protein</topology>
    </subcellularLocation>
</comment>
<evidence type="ECO:0000313" key="9">
    <source>
        <dbReference type="EMBL" id="ACQ92952.1"/>
    </source>
</evidence>
<keyword evidence="3" id="KW-1003">Cell membrane</keyword>
<evidence type="ECO:0000313" key="10">
    <source>
        <dbReference type="Proteomes" id="UP000009073"/>
    </source>
</evidence>
<gene>
    <name evidence="9" type="ordered locus">Tola_1336</name>
</gene>
<accession>C4LED5</accession>
<evidence type="ECO:0000256" key="7">
    <source>
        <dbReference type="RuleBase" id="RU363032"/>
    </source>
</evidence>
<reference evidence="9 10" key="2">
    <citation type="journal article" date="2011" name="Stand. Genomic Sci.">
        <title>Complete genome sequence of Tolumonas auensis type strain (TA 4).</title>
        <authorList>
            <person name="Chertkov O."/>
            <person name="Copeland A."/>
            <person name="Lucas S."/>
            <person name="Lapidus A."/>
            <person name="Berry K.W."/>
            <person name="Detter J.C."/>
            <person name="Del Rio T.G."/>
            <person name="Hammon N."/>
            <person name="Dalin E."/>
            <person name="Tice H."/>
            <person name="Pitluck S."/>
            <person name="Richardson P."/>
            <person name="Bruce D."/>
            <person name="Goodwin L."/>
            <person name="Han C."/>
            <person name="Tapia R."/>
            <person name="Saunders E."/>
            <person name="Schmutz J."/>
            <person name="Brettin T."/>
            <person name="Larimer F."/>
            <person name="Land M."/>
            <person name="Hauser L."/>
            <person name="Spring S."/>
            <person name="Rohde M."/>
            <person name="Kyrpides N.C."/>
            <person name="Ivanova N."/>
            <person name="Goker M."/>
            <person name="Beller H.R."/>
            <person name="Klenk H.P."/>
            <person name="Woyke T."/>
        </authorList>
    </citation>
    <scope>NUCLEOTIDE SEQUENCE [LARGE SCALE GENOMIC DNA]</scope>
    <source>
        <strain evidence="10">DSM 9187 / TA4</strain>
    </source>
</reference>
<keyword evidence="5 7" id="KW-1133">Transmembrane helix</keyword>
<reference evidence="10" key="1">
    <citation type="submission" date="2009-05" db="EMBL/GenBank/DDBJ databases">
        <title>Complete sequence of Tolumonas auensis DSM 9187.</title>
        <authorList>
            <consortium name="US DOE Joint Genome Institute"/>
            <person name="Lucas S."/>
            <person name="Copeland A."/>
            <person name="Lapidus A."/>
            <person name="Glavina del Rio T."/>
            <person name="Tice H."/>
            <person name="Bruce D."/>
            <person name="Goodwin L."/>
            <person name="Pitluck S."/>
            <person name="Chertkov O."/>
            <person name="Brettin T."/>
            <person name="Detter J.C."/>
            <person name="Han C."/>
            <person name="Larimer F."/>
            <person name="Land M."/>
            <person name="Hauser L."/>
            <person name="Kyrpides N."/>
            <person name="Mikhailova N."/>
            <person name="Spring S."/>
            <person name="Beller H."/>
        </authorList>
    </citation>
    <scope>NUCLEOTIDE SEQUENCE [LARGE SCALE GENOMIC DNA]</scope>
    <source>
        <strain evidence="10">DSM 9187 / TA4</strain>
    </source>
</reference>
<dbReference type="GO" id="GO:0055085">
    <property type="term" value="P:transmembrane transport"/>
    <property type="evidence" value="ECO:0007669"/>
    <property type="project" value="InterPro"/>
</dbReference>
<dbReference type="KEGG" id="tau:Tola_1336"/>
<keyword evidence="4 7" id="KW-0812">Transmembrane</keyword>
<evidence type="ECO:0000256" key="2">
    <source>
        <dbReference type="ARBA" id="ARBA00022448"/>
    </source>
</evidence>
<evidence type="ECO:0000256" key="3">
    <source>
        <dbReference type="ARBA" id="ARBA00022475"/>
    </source>
</evidence>
<sequence length="373" mass="41792">MMTDSAFIQPPPIARAKKNDSLMRRQRFYGWLMGSPAFLGLILFIFVPFVMAIVLSFTDQRLLSPNPTEGVGLRNYDRLLAVSWLKQDAQRDEQNKLVLDIKGEPQFERLRTVLRQDPSYKGYSELSTVTFSDSRVVVLAKDPLFIKSFINTIKFAFLVIPLQCGAALLLALLVNMGLKGTNFFRTAYFAPVVTSMVVVSIVWTFLYHKDIGLVNEFLHSVSFGLIDKINWLGDPAWSMPAIVIMSAWQGAGYQMLIFLAGLQNISEDLYEAASLDGANSWQKFVNVTLPGLRNTTIFVIMSTTIAAFGLFTQVDVMTSGGPADSTTTVMYHAVRKGFREQDIGYGATISVVYFLVILAIALGQKYYFDKREK</sequence>
<feature type="transmembrane region" description="Helical" evidence="7">
    <location>
        <begin position="186"/>
        <end position="206"/>
    </location>
</feature>
<evidence type="ECO:0000259" key="8">
    <source>
        <dbReference type="PROSITE" id="PS50928"/>
    </source>
</evidence>
<evidence type="ECO:0000256" key="6">
    <source>
        <dbReference type="ARBA" id="ARBA00023136"/>
    </source>
</evidence>
<dbReference type="SUPFAM" id="SSF161098">
    <property type="entry name" value="MetI-like"/>
    <property type="match status" value="2"/>
</dbReference>
<dbReference type="Gene3D" id="1.10.3720.10">
    <property type="entry name" value="MetI-like"/>
    <property type="match status" value="1"/>
</dbReference>
<feature type="transmembrane region" description="Helical" evidence="7">
    <location>
        <begin position="28"/>
        <end position="57"/>
    </location>
</feature>
<dbReference type="AlphaFoldDB" id="C4LED5"/>
<keyword evidence="6 7" id="KW-0472">Membrane</keyword>
<dbReference type="InterPro" id="IPR000515">
    <property type="entry name" value="MetI-like"/>
</dbReference>
<evidence type="ECO:0000256" key="4">
    <source>
        <dbReference type="ARBA" id="ARBA00022692"/>
    </source>
</evidence>
<dbReference type="eggNOG" id="COG1175">
    <property type="taxonomic scope" value="Bacteria"/>
</dbReference>
<feature type="transmembrane region" description="Helical" evidence="7">
    <location>
        <begin position="155"/>
        <end position="174"/>
    </location>
</feature>
<dbReference type="Proteomes" id="UP000009073">
    <property type="component" value="Chromosome"/>
</dbReference>
<keyword evidence="2 7" id="KW-0813">Transport</keyword>
<dbReference type="PANTHER" id="PTHR30193:SF37">
    <property type="entry name" value="INNER MEMBRANE ABC TRANSPORTER PERMEASE PROTEIN YCJO"/>
    <property type="match status" value="1"/>
</dbReference>